<dbReference type="Pfam" id="PF08242">
    <property type="entry name" value="Methyltransf_12"/>
    <property type="match status" value="1"/>
</dbReference>
<comment type="caution">
    <text evidence="2">The sequence shown here is derived from an EMBL/GenBank/DDBJ whole genome shotgun (WGS) entry which is preliminary data.</text>
</comment>
<dbReference type="CDD" id="cd02440">
    <property type="entry name" value="AdoMet_MTases"/>
    <property type="match status" value="1"/>
</dbReference>
<protein>
    <submittedName>
        <fullName evidence="2">Class I SAM-dependent methyltransferase</fullName>
    </submittedName>
</protein>
<keyword evidence="2" id="KW-0808">Transferase</keyword>
<evidence type="ECO:0000313" key="2">
    <source>
        <dbReference type="EMBL" id="KAA9155575.1"/>
    </source>
</evidence>
<evidence type="ECO:0000259" key="1">
    <source>
        <dbReference type="Pfam" id="PF08242"/>
    </source>
</evidence>
<proteinExistence type="predicted"/>
<dbReference type="InterPro" id="IPR029063">
    <property type="entry name" value="SAM-dependent_MTases_sf"/>
</dbReference>
<evidence type="ECO:0000313" key="3">
    <source>
        <dbReference type="Proteomes" id="UP000319769"/>
    </source>
</evidence>
<dbReference type="GO" id="GO:0008168">
    <property type="term" value="F:methyltransferase activity"/>
    <property type="evidence" value="ECO:0007669"/>
    <property type="project" value="UniProtKB-KW"/>
</dbReference>
<keyword evidence="2" id="KW-0489">Methyltransferase</keyword>
<dbReference type="EMBL" id="VMNW02000056">
    <property type="protein sequence ID" value="KAA9155575.1"/>
    <property type="molecule type" value="Genomic_DNA"/>
</dbReference>
<sequence length="290" mass="30274">MAGHTHDHVDWAARIPDLRRADELAANVFADIATRLTAGLPGGATVVDVGAGTGGMSAALAATLGRRGGGCLLLVDAVPELLAEAARTATAVGADGVKIETVEANLAAGNLSELVPPAQLIWAASVMHHLPDQQGGIASVAGALSGGGVLAVAEGGLETQTLPWDLGVGRPGLEHRLLAARDEWFGEMRAGIEGTIAMPYGWTTALRRAGLTDVGSFSHLLDHPAPTTDIVREFVLQRIAHLAEDARERLTEEDRGTVERLLQPGAGEYLGDRDDLYVLGTKTVHFGRKS</sequence>
<dbReference type="Gene3D" id="3.40.50.150">
    <property type="entry name" value="Vaccinia Virus protein VP39"/>
    <property type="match status" value="1"/>
</dbReference>
<reference evidence="2" key="1">
    <citation type="submission" date="2019-09" db="EMBL/GenBank/DDBJ databases">
        <authorList>
            <person name="Teo W.F.A."/>
            <person name="Duangmal K."/>
        </authorList>
    </citation>
    <scope>NUCLEOTIDE SEQUENCE [LARGE SCALE GENOMIC DNA]</scope>
    <source>
        <strain evidence="2">K81G1</strain>
    </source>
</reference>
<dbReference type="Proteomes" id="UP000319769">
    <property type="component" value="Unassembled WGS sequence"/>
</dbReference>
<dbReference type="AlphaFoldDB" id="A0A5N0UV56"/>
<dbReference type="SUPFAM" id="SSF53335">
    <property type="entry name" value="S-adenosyl-L-methionine-dependent methyltransferases"/>
    <property type="match status" value="1"/>
</dbReference>
<dbReference type="InterPro" id="IPR013217">
    <property type="entry name" value="Methyltransf_12"/>
</dbReference>
<keyword evidence="3" id="KW-1185">Reference proteome</keyword>
<dbReference type="OrthoDB" id="3382693at2"/>
<dbReference type="GO" id="GO:0032259">
    <property type="term" value="P:methylation"/>
    <property type="evidence" value="ECO:0007669"/>
    <property type="project" value="UniProtKB-KW"/>
</dbReference>
<feature type="domain" description="Methyltransferase type 12" evidence="1">
    <location>
        <begin position="47"/>
        <end position="150"/>
    </location>
</feature>
<name>A0A5N0UV56_9PSEU</name>
<accession>A0A5N0UV56</accession>
<gene>
    <name evidence="2" type="ORF">FPZ12_029665</name>
</gene>
<organism evidence="2 3">
    <name type="scientific">Amycolatopsis acidicola</name>
    <dbReference type="NCBI Taxonomy" id="2596893"/>
    <lineage>
        <taxon>Bacteria</taxon>
        <taxon>Bacillati</taxon>
        <taxon>Actinomycetota</taxon>
        <taxon>Actinomycetes</taxon>
        <taxon>Pseudonocardiales</taxon>
        <taxon>Pseudonocardiaceae</taxon>
        <taxon>Amycolatopsis</taxon>
    </lineage>
</organism>